<reference evidence="2 3" key="1">
    <citation type="submission" date="2020-01" db="EMBL/GenBank/DDBJ databases">
        <title>Draft genome sequence of Aspergillus udagawae IFM 46972.</title>
        <authorList>
            <person name="Takahashi H."/>
            <person name="Yaguchi T."/>
        </authorList>
    </citation>
    <scope>NUCLEOTIDE SEQUENCE [LARGE SCALE GENOMIC DNA]</scope>
    <source>
        <strain evidence="2 3">IFM 46972</strain>
    </source>
</reference>
<protein>
    <submittedName>
        <fullName evidence="2">Uncharacterized protein</fullName>
    </submittedName>
</protein>
<evidence type="ECO:0000256" key="1">
    <source>
        <dbReference type="SAM" id="MobiDB-lite"/>
    </source>
</evidence>
<proteinExistence type="predicted"/>
<sequence>MTPRARPAGPDESEGQIESDSSSAVSEIFSDNDSDNNSNSDLEQWQWISDSEETVGFLYGFLAWRCDIRRGKKGRHCPGIKYKSSLESFWKSWHLVLKQETAVGLSKEIQVKVQDAIAIVAEEKGLELMQQMKKNMYIEDVTEFARVLLTTTEMTFECGWQRI</sequence>
<dbReference type="Proteomes" id="UP000465221">
    <property type="component" value="Unassembled WGS sequence"/>
</dbReference>
<name>A0A8H3SEW4_9EURO</name>
<dbReference type="AlphaFoldDB" id="A0A8H3SEW4"/>
<accession>A0A8H3SEW4</accession>
<dbReference type="PANTHER" id="PTHR37535:SF2">
    <property type="entry name" value="FINGER DOMAIN PROTEIN, PUTATIVE (AFU_ORTHOLOGUE AFUA_6G09300)-RELATED"/>
    <property type="match status" value="1"/>
</dbReference>
<evidence type="ECO:0000313" key="3">
    <source>
        <dbReference type="Proteomes" id="UP000465221"/>
    </source>
</evidence>
<evidence type="ECO:0000313" key="2">
    <source>
        <dbReference type="EMBL" id="GFF58221.1"/>
    </source>
</evidence>
<dbReference type="EMBL" id="BLKC01000168">
    <property type="protein sequence ID" value="GFF58221.1"/>
    <property type="molecule type" value="Genomic_DNA"/>
</dbReference>
<organism evidence="2 3">
    <name type="scientific">Aspergillus udagawae</name>
    <dbReference type="NCBI Taxonomy" id="91492"/>
    <lineage>
        <taxon>Eukaryota</taxon>
        <taxon>Fungi</taxon>
        <taxon>Dikarya</taxon>
        <taxon>Ascomycota</taxon>
        <taxon>Pezizomycotina</taxon>
        <taxon>Eurotiomycetes</taxon>
        <taxon>Eurotiomycetidae</taxon>
        <taxon>Eurotiales</taxon>
        <taxon>Aspergillaceae</taxon>
        <taxon>Aspergillus</taxon>
        <taxon>Aspergillus subgen. Fumigati</taxon>
    </lineage>
</organism>
<dbReference type="PANTHER" id="PTHR37535">
    <property type="entry name" value="FLUG DOMAIN PROTEIN"/>
    <property type="match status" value="1"/>
</dbReference>
<feature type="region of interest" description="Disordered" evidence="1">
    <location>
        <begin position="1"/>
        <end position="41"/>
    </location>
</feature>
<comment type="caution">
    <text evidence="2">The sequence shown here is derived from an EMBL/GenBank/DDBJ whole genome shotgun (WGS) entry which is preliminary data.</text>
</comment>
<gene>
    <name evidence="2" type="ORF">IFM46972_11036</name>
</gene>